<accession>A0ACD5V7E1</accession>
<reference evidence="1" key="1">
    <citation type="submission" date="2021-05" db="EMBL/GenBank/DDBJ databases">
        <authorList>
            <person name="Scholz U."/>
            <person name="Mascher M."/>
            <person name="Fiebig A."/>
        </authorList>
    </citation>
    <scope>NUCLEOTIDE SEQUENCE [LARGE SCALE GENOMIC DNA]</scope>
</reference>
<organism evidence="1 2">
    <name type="scientific">Avena sativa</name>
    <name type="common">Oat</name>
    <dbReference type="NCBI Taxonomy" id="4498"/>
    <lineage>
        <taxon>Eukaryota</taxon>
        <taxon>Viridiplantae</taxon>
        <taxon>Streptophyta</taxon>
        <taxon>Embryophyta</taxon>
        <taxon>Tracheophyta</taxon>
        <taxon>Spermatophyta</taxon>
        <taxon>Magnoliopsida</taxon>
        <taxon>Liliopsida</taxon>
        <taxon>Poales</taxon>
        <taxon>Poaceae</taxon>
        <taxon>BOP clade</taxon>
        <taxon>Pooideae</taxon>
        <taxon>Poodae</taxon>
        <taxon>Poeae</taxon>
        <taxon>Poeae Chloroplast Group 1 (Aveneae type)</taxon>
        <taxon>Aveninae</taxon>
        <taxon>Avena</taxon>
    </lineage>
</organism>
<evidence type="ECO:0000313" key="1">
    <source>
        <dbReference type="EnsemblPlants" id="AVESA.00010b.r2.2DG0387580.1.CDS"/>
    </source>
</evidence>
<name>A0ACD5V7E1_AVESA</name>
<proteinExistence type="predicted"/>
<keyword evidence="2" id="KW-1185">Reference proteome</keyword>
<dbReference type="EnsemblPlants" id="AVESA.00010b.r2.2DG0387580.1">
    <property type="protein sequence ID" value="AVESA.00010b.r2.2DG0387580.1.CDS"/>
    <property type="gene ID" value="AVESA.00010b.r2.2DG0387580"/>
</dbReference>
<sequence>MDLALGAMGFLLPKLGKLLKEEYKMQTSVKRDIQAFSRELGSMRAALHRVAEVPRDQLDEEVKLWAGDVRELSYDMEDVVDSLLVRVKGSGAEADMDGFKELVSKMKNLFKKGKARRQIATAIKDIKEQVQDVADRHERYKADGVFSHLAAATKITAVDPLLVALYEDKQRLVGIENTRDELIEKLRLTDDDESKQPKILSIVGFGGLGKTTLAKAIYDKVESEFDCAAFVSVSRSPDIKKVFKDLLFEVDRRKYMSLGGATLDEKQLISLLQESLRKKRYLIVVDDIWDVSSWKTIKYALTGSKCGSRIITTSRSVSVSRECCSYDDDMVYNMQPLSDGDSKRLFYNRIFSRNNVCPTELQQVSMNILKKCAGIPLAIITLASHLASNQQIKPISQWYALLNSIGTGLTKGDTNLEEMRRILSFSYYDLPSHLKTCLLYLSVFPEDYEIYRDRLIRRWIAEGFIQGDNLFEIGVSYFNELVNRSMIQVSKFDYFGEPESCRVHDMMLDLICDLASEENFVTITDFIKVDTPFERKVRRLSVQKVDLANTRLATSSISQVRSFTIFSPAINLMLPLPRFQSPSVRYSQRW</sequence>
<evidence type="ECO:0000313" key="2">
    <source>
        <dbReference type="Proteomes" id="UP001732700"/>
    </source>
</evidence>
<dbReference type="Proteomes" id="UP001732700">
    <property type="component" value="Chromosome 2D"/>
</dbReference>
<reference evidence="1" key="2">
    <citation type="submission" date="2025-09" db="UniProtKB">
        <authorList>
            <consortium name="EnsemblPlants"/>
        </authorList>
    </citation>
    <scope>IDENTIFICATION</scope>
</reference>
<protein>
    <submittedName>
        <fullName evidence="1">Uncharacterized protein</fullName>
    </submittedName>
</protein>